<dbReference type="EMBL" id="CP039353">
    <property type="protein sequence ID" value="QCE05396.1"/>
    <property type="molecule type" value="Genomic_DNA"/>
</dbReference>
<reference evidence="2 3" key="1">
    <citation type="submission" date="2019-04" db="EMBL/GenBank/DDBJ databases">
        <title>An improved genome assembly and genetic linkage map for asparagus bean, Vigna unguiculata ssp. sesquipedialis.</title>
        <authorList>
            <person name="Xia Q."/>
            <person name="Zhang R."/>
            <person name="Dong Y."/>
        </authorList>
    </citation>
    <scope>NUCLEOTIDE SEQUENCE [LARGE SCALE GENOMIC DNA]</scope>
    <source>
        <tissue evidence="2">Leaf</tissue>
    </source>
</reference>
<feature type="region of interest" description="Disordered" evidence="1">
    <location>
        <begin position="45"/>
        <end position="74"/>
    </location>
</feature>
<proteinExistence type="predicted"/>
<dbReference type="PANTHER" id="PTHR38223:SF1">
    <property type="match status" value="1"/>
</dbReference>
<evidence type="ECO:0000313" key="2">
    <source>
        <dbReference type="EMBL" id="QCE05396.1"/>
    </source>
</evidence>
<organism evidence="2 3">
    <name type="scientific">Vigna unguiculata</name>
    <name type="common">Cowpea</name>
    <dbReference type="NCBI Taxonomy" id="3917"/>
    <lineage>
        <taxon>Eukaryota</taxon>
        <taxon>Viridiplantae</taxon>
        <taxon>Streptophyta</taxon>
        <taxon>Embryophyta</taxon>
        <taxon>Tracheophyta</taxon>
        <taxon>Spermatophyta</taxon>
        <taxon>Magnoliopsida</taxon>
        <taxon>eudicotyledons</taxon>
        <taxon>Gunneridae</taxon>
        <taxon>Pentapetalae</taxon>
        <taxon>rosids</taxon>
        <taxon>fabids</taxon>
        <taxon>Fabales</taxon>
        <taxon>Fabaceae</taxon>
        <taxon>Papilionoideae</taxon>
        <taxon>50 kb inversion clade</taxon>
        <taxon>NPAAA clade</taxon>
        <taxon>indigoferoid/millettioid clade</taxon>
        <taxon>Phaseoleae</taxon>
        <taxon>Vigna</taxon>
    </lineage>
</organism>
<feature type="compositionally biased region" description="Basic residues" evidence="1">
    <location>
        <begin position="48"/>
        <end position="58"/>
    </location>
</feature>
<dbReference type="AlphaFoldDB" id="A0A4D6MVA5"/>
<name>A0A4D6MVA5_VIGUN</name>
<evidence type="ECO:0000313" key="3">
    <source>
        <dbReference type="Proteomes" id="UP000501690"/>
    </source>
</evidence>
<dbReference type="Proteomes" id="UP000501690">
    <property type="component" value="Linkage Group LG9"/>
</dbReference>
<accession>A0A4D6MVA5</accession>
<dbReference type="PANTHER" id="PTHR38223">
    <property type="match status" value="1"/>
</dbReference>
<gene>
    <name evidence="2" type="ORF">DEO72_LG9g399</name>
</gene>
<protein>
    <submittedName>
        <fullName evidence="2">Uncharacterized protein</fullName>
    </submittedName>
</protein>
<keyword evidence="3" id="KW-1185">Reference proteome</keyword>
<evidence type="ECO:0000256" key="1">
    <source>
        <dbReference type="SAM" id="MobiDB-lite"/>
    </source>
</evidence>
<sequence>MAGFQQYNFFPTDLFYPRPQFSAATVEPASGKPTTVVLPLQTAEEEKKKKKTEHKKHMVIVPSQSHAHLSKPKGQPLFVKKVSTHAMKPRSWAICLTEEDESDASY</sequence>